<feature type="compositionally biased region" description="Gly residues" evidence="1">
    <location>
        <begin position="70"/>
        <end position="86"/>
    </location>
</feature>
<dbReference type="EnsemblMetazoa" id="PPA14514.1">
    <property type="protein sequence ID" value="PPA14514.1"/>
    <property type="gene ID" value="WBGene00104068"/>
</dbReference>
<organism evidence="2 3">
    <name type="scientific">Pristionchus pacificus</name>
    <name type="common">Parasitic nematode worm</name>
    <dbReference type="NCBI Taxonomy" id="54126"/>
    <lineage>
        <taxon>Eukaryota</taxon>
        <taxon>Metazoa</taxon>
        <taxon>Ecdysozoa</taxon>
        <taxon>Nematoda</taxon>
        <taxon>Chromadorea</taxon>
        <taxon>Rhabditida</taxon>
        <taxon>Rhabditina</taxon>
        <taxon>Diplogasteromorpha</taxon>
        <taxon>Diplogasteroidea</taxon>
        <taxon>Neodiplogasteridae</taxon>
        <taxon>Pristionchus</taxon>
    </lineage>
</organism>
<sequence length="119" mass="11723">MAALQYPIVIAEIPIRWDEPAWLPDPSPVFEDTANANYNMIRDIESHDALLQQLVPPTAAGGRAGTAAGAAGGGGAAGSSTGGAGTSGAEDDDSDVSVGSSDNGIDDALSLRAAPGGSS</sequence>
<evidence type="ECO:0000313" key="2">
    <source>
        <dbReference type="EnsemblMetazoa" id="PPA14514.1"/>
    </source>
</evidence>
<accession>A0A454Y4Q1</accession>
<feature type="compositionally biased region" description="Low complexity" evidence="1">
    <location>
        <begin position="96"/>
        <end position="107"/>
    </location>
</feature>
<protein>
    <submittedName>
        <fullName evidence="2">Uncharacterized protein</fullName>
    </submittedName>
</protein>
<reference evidence="3" key="1">
    <citation type="journal article" date="2008" name="Nat. Genet.">
        <title>The Pristionchus pacificus genome provides a unique perspective on nematode lifestyle and parasitism.</title>
        <authorList>
            <person name="Dieterich C."/>
            <person name="Clifton S.W."/>
            <person name="Schuster L.N."/>
            <person name="Chinwalla A."/>
            <person name="Delehaunty K."/>
            <person name="Dinkelacker I."/>
            <person name="Fulton L."/>
            <person name="Fulton R."/>
            <person name="Godfrey J."/>
            <person name="Minx P."/>
            <person name="Mitreva M."/>
            <person name="Roeseler W."/>
            <person name="Tian H."/>
            <person name="Witte H."/>
            <person name="Yang S.P."/>
            <person name="Wilson R.K."/>
            <person name="Sommer R.J."/>
        </authorList>
    </citation>
    <scope>NUCLEOTIDE SEQUENCE [LARGE SCALE GENOMIC DNA]</scope>
    <source>
        <strain evidence="3">PS312</strain>
    </source>
</reference>
<dbReference type="Proteomes" id="UP000005239">
    <property type="component" value="Unassembled WGS sequence"/>
</dbReference>
<keyword evidence="3" id="KW-1185">Reference proteome</keyword>
<feature type="region of interest" description="Disordered" evidence="1">
    <location>
        <begin position="56"/>
        <end position="119"/>
    </location>
</feature>
<name>A0A454Y4Q1_PRIPA</name>
<evidence type="ECO:0000256" key="1">
    <source>
        <dbReference type="SAM" id="MobiDB-lite"/>
    </source>
</evidence>
<feature type="compositionally biased region" description="Low complexity" evidence="1">
    <location>
        <begin position="58"/>
        <end position="69"/>
    </location>
</feature>
<dbReference type="AlphaFoldDB" id="A0A454Y4Q1"/>
<proteinExistence type="predicted"/>
<gene>
    <name evidence="2" type="primary">WBGene00104068</name>
</gene>
<accession>A0A8R1U9P3</accession>
<reference evidence="2" key="2">
    <citation type="submission" date="2022-06" db="UniProtKB">
        <authorList>
            <consortium name="EnsemblMetazoa"/>
        </authorList>
    </citation>
    <scope>IDENTIFICATION</scope>
    <source>
        <strain evidence="2">PS312</strain>
    </source>
</reference>
<evidence type="ECO:0000313" key="3">
    <source>
        <dbReference type="Proteomes" id="UP000005239"/>
    </source>
</evidence>